<dbReference type="InterPro" id="IPR050892">
    <property type="entry name" value="ADP-ribose_metab_enzymes"/>
</dbReference>
<dbReference type="InterPro" id="IPR043472">
    <property type="entry name" value="Macro_dom-like"/>
</dbReference>
<feature type="region of interest" description="Disordered" evidence="7">
    <location>
        <begin position="1"/>
        <end position="39"/>
    </location>
</feature>
<dbReference type="AlphaFoldDB" id="A0AAV9X7P4"/>
<feature type="domain" description="Macro" evidence="8">
    <location>
        <begin position="67"/>
        <end position="190"/>
    </location>
</feature>
<accession>A0AAV9X7P4</accession>
<feature type="compositionally biased region" description="Basic residues" evidence="7">
    <location>
        <begin position="224"/>
        <end position="238"/>
    </location>
</feature>
<evidence type="ECO:0000256" key="3">
    <source>
        <dbReference type="ARBA" id="ARBA00012983"/>
    </source>
</evidence>
<evidence type="ECO:0000313" key="10">
    <source>
        <dbReference type="Proteomes" id="UP001365542"/>
    </source>
</evidence>
<protein>
    <recommendedName>
        <fullName evidence="4">ADP-ribose 1''-phosphate phosphatase</fullName>
        <ecNumber evidence="3">3.1.3.84</ecNumber>
    </recommendedName>
</protein>
<dbReference type="Gene3D" id="3.40.220.10">
    <property type="entry name" value="Leucine Aminopeptidase, subunit E, domain 1"/>
    <property type="match status" value="1"/>
</dbReference>
<evidence type="ECO:0000256" key="5">
    <source>
        <dbReference type="ARBA" id="ARBA00022912"/>
    </source>
</evidence>
<comment type="function">
    <text evidence="1">Highly specific phosphatase involved in the metabolism of ADP-ribose 1''-phosphate (Appr1p) which is produced as a consequence of tRNA splicing.</text>
</comment>
<evidence type="ECO:0000256" key="1">
    <source>
        <dbReference type="ARBA" id="ARBA00002432"/>
    </source>
</evidence>
<keyword evidence="5" id="KW-0904">Protein phosphatase</keyword>
<dbReference type="CDD" id="cd02901">
    <property type="entry name" value="Macro_Poa1p-like"/>
    <property type="match status" value="1"/>
</dbReference>
<comment type="catalytic activity">
    <reaction evidence="6">
        <text>ADP-alpha-D-ribose 1''-phosphate + H2O = ADP-D-ribose + phosphate</text>
        <dbReference type="Rhea" id="RHEA:25029"/>
        <dbReference type="ChEBI" id="CHEBI:15377"/>
        <dbReference type="ChEBI" id="CHEBI:43474"/>
        <dbReference type="ChEBI" id="CHEBI:57967"/>
        <dbReference type="ChEBI" id="CHEBI:58753"/>
        <dbReference type="EC" id="3.1.3.84"/>
    </reaction>
</comment>
<evidence type="ECO:0000259" key="8">
    <source>
        <dbReference type="Pfam" id="PF01661"/>
    </source>
</evidence>
<dbReference type="PANTHER" id="PTHR12521:SF0">
    <property type="entry name" value="ADP-RIBOSE GLYCOHYDROLASE OARD1"/>
    <property type="match status" value="1"/>
</dbReference>
<dbReference type="EMBL" id="JAVHJO010000008">
    <property type="protein sequence ID" value="KAK6538105.1"/>
    <property type="molecule type" value="Genomic_DNA"/>
</dbReference>
<comment type="similarity">
    <text evidence="2">Belongs to the POA1 family.</text>
</comment>
<evidence type="ECO:0000313" key="9">
    <source>
        <dbReference type="EMBL" id="KAK6538105.1"/>
    </source>
</evidence>
<reference evidence="9 10" key="1">
    <citation type="submission" date="2019-10" db="EMBL/GenBank/DDBJ databases">
        <authorList>
            <person name="Palmer J.M."/>
        </authorList>
    </citation>
    <scope>NUCLEOTIDE SEQUENCE [LARGE SCALE GENOMIC DNA]</scope>
    <source>
        <strain evidence="9 10">TWF694</strain>
    </source>
</reference>
<dbReference type="Proteomes" id="UP001365542">
    <property type="component" value="Unassembled WGS sequence"/>
</dbReference>
<proteinExistence type="inferred from homology"/>
<keyword evidence="5" id="KW-0378">Hydrolase</keyword>
<dbReference type="SUPFAM" id="SSF52949">
    <property type="entry name" value="Macro domain-like"/>
    <property type="match status" value="1"/>
</dbReference>
<dbReference type="PANTHER" id="PTHR12521">
    <property type="entry name" value="PROTEIN C6ORF130"/>
    <property type="match status" value="1"/>
</dbReference>
<dbReference type="GO" id="GO:0004721">
    <property type="term" value="F:phosphoprotein phosphatase activity"/>
    <property type="evidence" value="ECO:0007669"/>
    <property type="project" value="UniProtKB-KW"/>
</dbReference>
<evidence type="ECO:0000256" key="4">
    <source>
        <dbReference type="ARBA" id="ARBA00019744"/>
    </source>
</evidence>
<keyword evidence="10" id="KW-1185">Reference proteome</keyword>
<dbReference type="Pfam" id="PF01661">
    <property type="entry name" value="Macro"/>
    <property type="match status" value="1"/>
</dbReference>
<dbReference type="GO" id="GO:0140291">
    <property type="term" value="P:peptidyl-glutamate ADP-deribosylation"/>
    <property type="evidence" value="ECO:0007669"/>
    <property type="project" value="TreeGrafter"/>
</dbReference>
<evidence type="ECO:0000256" key="2">
    <source>
        <dbReference type="ARBA" id="ARBA00006575"/>
    </source>
</evidence>
<comment type="caution">
    <text evidence="9">The sequence shown here is derived from an EMBL/GenBank/DDBJ whole genome shotgun (WGS) entry which is preliminary data.</text>
</comment>
<dbReference type="EC" id="3.1.3.84" evidence="3"/>
<organism evidence="9 10">
    <name type="scientific">Orbilia ellipsospora</name>
    <dbReference type="NCBI Taxonomy" id="2528407"/>
    <lineage>
        <taxon>Eukaryota</taxon>
        <taxon>Fungi</taxon>
        <taxon>Dikarya</taxon>
        <taxon>Ascomycota</taxon>
        <taxon>Pezizomycotina</taxon>
        <taxon>Orbiliomycetes</taxon>
        <taxon>Orbiliales</taxon>
        <taxon>Orbiliaceae</taxon>
        <taxon>Orbilia</taxon>
    </lineage>
</organism>
<evidence type="ECO:0000256" key="6">
    <source>
        <dbReference type="ARBA" id="ARBA00034427"/>
    </source>
</evidence>
<evidence type="ECO:0000256" key="7">
    <source>
        <dbReference type="SAM" id="MobiDB-lite"/>
    </source>
</evidence>
<dbReference type="InterPro" id="IPR002589">
    <property type="entry name" value="Macro_dom"/>
</dbReference>
<name>A0AAV9X7P4_9PEZI</name>
<sequence length="245" mass="26232">MENQTRRQRAQDDAQSTESEVPIKDTNPSGINIDGINDGGGEVVDGGESVIMTFGDIFSAPAGSVLIHACNCVGSWGAGIALAFKQKYPAAYQVYHNHCTTAHSDPSSLLGTTLLIPPQESDPDGHWIACLFTSERYGKRVDSPEMILRRTKGAFEGLLEQVRRVGVDGGLHACKINSGRFGVDWGRTREALEECLRVEGAGRVVVVYEFEEELGGGQSSRGGRGGRGRGRGRGRVIGRGRGGTT</sequence>
<feature type="region of interest" description="Disordered" evidence="7">
    <location>
        <begin position="215"/>
        <end position="245"/>
    </location>
</feature>
<gene>
    <name evidence="9" type="primary">POA1</name>
    <name evidence="9" type="ORF">TWF694_010988</name>
</gene>